<accession>A0AAV9JUE7</accession>
<evidence type="ECO:0000259" key="2">
    <source>
        <dbReference type="PROSITE" id="PS50181"/>
    </source>
</evidence>
<dbReference type="EMBL" id="JAVFHQ010000005">
    <property type="protein sequence ID" value="KAK4549159.1"/>
    <property type="molecule type" value="Genomic_DNA"/>
</dbReference>
<dbReference type="Proteomes" id="UP001324427">
    <property type="component" value="Unassembled WGS sequence"/>
</dbReference>
<dbReference type="SUPFAM" id="SSF81383">
    <property type="entry name" value="F-box domain"/>
    <property type="match status" value="1"/>
</dbReference>
<feature type="domain" description="F-box" evidence="2">
    <location>
        <begin position="80"/>
        <end position="128"/>
    </location>
</feature>
<reference evidence="3 4" key="1">
    <citation type="submission" date="2021-11" db="EMBL/GenBank/DDBJ databases">
        <title>Black yeast isolated from Biological Soil Crust.</title>
        <authorList>
            <person name="Kurbessoian T."/>
        </authorList>
    </citation>
    <scope>NUCLEOTIDE SEQUENCE [LARGE SCALE GENOMIC DNA]</scope>
    <source>
        <strain evidence="3 4">CCFEE 5522</strain>
    </source>
</reference>
<protein>
    <recommendedName>
        <fullName evidence="2">F-box domain-containing protein</fullName>
    </recommendedName>
</protein>
<name>A0AAV9JUE7_9PEZI</name>
<dbReference type="InterPro" id="IPR036047">
    <property type="entry name" value="F-box-like_dom_sf"/>
</dbReference>
<dbReference type="InterPro" id="IPR001810">
    <property type="entry name" value="F-box_dom"/>
</dbReference>
<proteinExistence type="predicted"/>
<feature type="region of interest" description="Disordered" evidence="1">
    <location>
        <begin position="1"/>
        <end position="22"/>
    </location>
</feature>
<dbReference type="PROSITE" id="PS50181">
    <property type="entry name" value="FBOX"/>
    <property type="match status" value="1"/>
</dbReference>
<evidence type="ECO:0000313" key="4">
    <source>
        <dbReference type="Proteomes" id="UP001324427"/>
    </source>
</evidence>
<evidence type="ECO:0000256" key="1">
    <source>
        <dbReference type="SAM" id="MobiDB-lite"/>
    </source>
</evidence>
<dbReference type="Pfam" id="PF00646">
    <property type="entry name" value="F-box"/>
    <property type="match status" value="1"/>
</dbReference>
<comment type="caution">
    <text evidence="3">The sequence shown here is derived from an EMBL/GenBank/DDBJ whole genome shotgun (WGS) entry which is preliminary data.</text>
</comment>
<evidence type="ECO:0000313" key="3">
    <source>
        <dbReference type="EMBL" id="KAK4549159.1"/>
    </source>
</evidence>
<organism evidence="3 4">
    <name type="scientific">Oleoguttula mirabilis</name>
    <dbReference type="NCBI Taxonomy" id="1507867"/>
    <lineage>
        <taxon>Eukaryota</taxon>
        <taxon>Fungi</taxon>
        <taxon>Dikarya</taxon>
        <taxon>Ascomycota</taxon>
        <taxon>Pezizomycotina</taxon>
        <taxon>Dothideomycetes</taxon>
        <taxon>Dothideomycetidae</taxon>
        <taxon>Mycosphaerellales</taxon>
        <taxon>Teratosphaeriaceae</taxon>
        <taxon>Oleoguttula</taxon>
    </lineage>
</organism>
<keyword evidence="4" id="KW-1185">Reference proteome</keyword>
<sequence length="398" mass="45530">MSPPQESAAPAGTAFSTTSSQAEEYTIVQTAPRKKTKQVAVLDEDGPLIDTTEALAKNSKKLARLQKKQQKKQAKSSFKVHNFLDLPAELLQEILGHLRPSDVRRVAQLNTATRDFIQQNETSIAKDIIERRYWVLRRCFPLPLAFEDVEEPSRAALLNPRWQERTGINKKPYSHIKALDAQDVCSCPSCLLAWNNLNVVLDFEHFQWNLDHREPIPMIPRGSNPEWNRELTESHARTVEKAMGSPLCYAAILEMHLNSILGTLLRQARFPPKVPIHRHNKPTAAAPAKTAHPIRLYQVTEKDASTEEDSFLERDGRPSYEMPFHRDNYYNLLAYVPNRKWSREEQRWVYYAAGAHERDLAWVRDRFMPVTLPAAYVPEGSHEEFAAKSQAAMATESR</sequence>
<gene>
    <name evidence="3" type="ORF">LTR36_007617</name>
</gene>
<dbReference type="AlphaFoldDB" id="A0AAV9JUE7"/>
<dbReference type="CDD" id="cd09917">
    <property type="entry name" value="F-box_SF"/>
    <property type="match status" value="1"/>
</dbReference>